<keyword evidence="3" id="KW-0649">Protein kinase inhibitor</keyword>
<evidence type="ECO:0000256" key="3">
    <source>
        <dbReference type="ARBA" id="ARBA00023013"/>
    </source>
</evidence>
<sequence length="161" mass="19235">MKAITMTEISRTTLWSSNNDTHGHCHHYSSHGWKSSSQRDLFRPVTVNDENLNFKSSSNKLNRSLFGQSDPLETKRLLYEQMNSRRIIDRNRWNFDFHTEKPLQGRYEWHKLTRSDTSPPQSPFDRRTPSPKFFSNHYQDEINGQTANNKHNNKFYMDQRK</sequence>
<comment type="subcellular location">
    <subcellularLocation>
        <location evidence="1">Nucleus</location>
    </subcellularLocation>
</comment>
<dbReference type="OrthoDB" id="9940972at2759"/>
<feature type="region of interest" description="Disordered" evidence="6">
    <location>
        <begin position="111"/>
        <end position="161"/>
    </location>
</feature>
<keyword evidence="9" id="KW-1185">Reference proteome</keyword>
<evidence type="ECO:0000256" key="4">
    <source>
        <dbReference type="ARBA" id="ARBA00023242"/>
    </source>
</evidence>
<dbReference type="Gene3D" id="4.10.365.10">
    <property type="entry name" value="p27"/>
    <property type="match status" value="1"/>
</dbReference>
<feature type="domain" description="Cyclin-dependent kinase inhibitor" evidence="7">
    <location>
        <begin position="64"/>
        <end position="112"/>
    </location>
</feature>
<dbReference type="Pfam" id="PF02234">
    <property type="entry name" value="CDI"/>
    <property type="match status" value="1"/>
</dbReference>
<accession>A0A922L1X2</accession>
<reference evidence="8" key="2">
    <citation type="journal article" date="2022" name="Res Sq">
        <title>Comparative Genomics Reveals Insights into the Divergent Evolution of Astigmatic Mites and Household Pest Adaptations.</title>
        <authorList>
            <person name="Xiong Q."/>
            <person name="Wan A.T.-Y."/>
            <person name="Liu X.-Y."/>
            <person name="Fung C.S.-H."/>
            <person name="Xiao X."/>
            <person name="Malainual N."/>
            <person name="Hou J."/>
            <person name="Wang L."/>
            <person name="Wang M."/>
            <person name="Yang K."/>
            <person name="Cui Y."/>
            <person name="Leung E."/>
            <person name="Nong W."/>
            <person name="Shin S.-K."/>
            <person name="Au S."/>
            <person name="Jeong K.Y."/>
            <person name="Chew F.T."/>
            <person name="Hui J."/>
            <person name="Leung T.F."/>
            <person name="Tungtrongchitr A."/>
            <person name="Zhong N."/>
            <person name="Liu Z."/>
            <person name="Tsui S."/>
        </authorList>
    </citation>
    <scope>NUCLEOTIDE SEQUENCE</scope>
    <source>
        <strain evidence="8">Derf</strain>
        <tissue evidence="8">Whole organism</tissue>
    </source>
</reference>
<evidence type="ECO:0000256" key="5">
    <source>
        <dbReference type="ARBA" id="ARBA00023306"/>
    </source>
</evidence>
<dbReference type="PANTHER" id="PTHR10265:SF45">
    <property type="entry name" value="DACAPO"/>
    <property type="match status" value="1"/>
</dbReference>
<proteinExistence type="inferred from homology"/>
<dbReference type="Proteomes" id="UP000790347">
    <property type="component" value="Unassembled WGS sequence"/>
</dbReference>
<dbReference type="InterPro" id="IPR044898">
    <property type="entry name" value="CDI_dom_sf"/>
</dbReference>
<protein>
    <recommendedName>
        <fullName evidence="7">Cyclin-dependent kinase inhibitor domain-containing protein</fullName>
    </recommendedName>
</protein>
<keyword evidence="4" id="KW-0539">Nucleus</keyword>
<keyword evidence="5" id="KW-0131">Cell cycle</keyword>
<evidence type="ECO:0000256" key="6">
    <source>
        <dbReference type="SAM" id="MobiDB-lite"/>
    </source>
</evidence>
<comment type="similarity">
    <text evidence="2">Belongs to the CDI family.</text>
</comment>
<comment type="caution">
    <text evidence="8">The sequence shown here is derived from an EMBL/GenBank/DDBJ whole genome shotgun (WGS) entry which is preliminary data.</text>
</comment>
<evidence type="ECO:0000256" key="2">
    <source>
        <dbReference type="ARBA" id="ARBA00006726"/>
    </source>
</evidence>
<dbReference type="GO" id="GO:0004861">
    <property type="term" value="F:cyclin-dependent protein serine/threonine kinase inhibitor activity"/>
    <property type="evidence" value="ECO:0007669"/>
    <property type="project" value="InterPro"/>
</dbReference>
<dbReference type="AlphaFoldDB" id="A0A922L1X2"/>
<gene>
    <name evidence="8" type="ORF">DERF_013014</name>
</gene>
<dbReference type="PANTHER" id="PTHR10265">
    <property type="entry name" value="CYCLIN-DEPENDENT KINASE INHIBITOR 1"/>
    <property type="match status" value="1"/>
</dbReference>
<name>A0A922L1X2_DERFA</name>
<evidence type="ECO:0000256" key="1">
    <source>
        <dbReference type="ARBA" id="ARBA00004123"/>
    </source>
</evidence>
<reference evidence="8" key="1">
    <citation type="submission" date="2013-05" db="EMBL/GenBank/DDBJ databases">
        <authorList>
            <person name="Yim A.K.Y."/>
            <person name="Chan T.F."/>
            <person name="Ji K.M."/>
            <person name="Liu X.Y."/>
            <person name="Zhou J.W."/>
            <person name="Li R.Q."/>
            <person name="Yang K.Y."/>
            <person name="Li J."/>
            <person name="Li M."/>
            <person name="Law P.T.W."/>
            <person name="Wu Y.L."/>
            <person name="Cai Z.L."/>
            <person name="Qin H."/>
            <person name="Bao Y."/>
            <person name="Leung R.K.K."/>
            <person name="Ng P.K.S."/>
            <person name="Zou J."/>
            <person name="Zhong X.J."/>
            <person name="Ran P.X."/>
            <person name="Zhong N.S."/>
            <person name="Liu Z.G."/>
            <person name="Tsui S.K.W."/>
        </authorList>
    </citation>
    <scope>NUCLEOTIDE SEQUENCE</scope>
    <source>
        <strain evidence="8">Derf</strain>
        <tissue evidence="8">Whole organism</tissue>
    </source>
</reference>
<evidence type="ECO:0000259" key="7">
    <source>
        <dbReference type="Pfam" id="PF02234"/>
    </source>
</evidence>
<dbReference type="InterPro" id="IPR003175">
    <property type="entry name" value="CDI_dom"/>
</dbReference>
<organism evidence="8 9">
    <name type="scientific">Dermatophagoides farinae</name>
    <name type="common">American house dust mite</name>
    <dbReference type="NCBI Taxonomy" id="6954"/>
    <lineage>
        <taxon>Eukaryota</taxon>
        <taxon>Metazoa</taxon>
        <taxon>Ecdysozoa</taxon>
        <taxon>Arthropoda</taxon>
        <taxon>Chelicerata</taxon>
        <taxon>Arachnida</taxon>
        <taxon>Acari</taxon>
        <taxon>Acariformes</taxon>
        <taxon>Sarcoptiformes</taxon>
        <taxon>Astigmata</taxon>
        <taxon>Psoroptidia</taxon>
        <taxon>Analgoidea</taxon>
        <taxon>Pyroglyphidae</taxon>
        <taxon>Dermatophagoidinae</taxon>
        <taxon>Dermatophagoides</taxon>
    </lineage>
</organism>
<evidence type="ECO:0000313" key="9">
    <source>
        <dbReference type="Proteomes" id="UP000790347"/>
    </source>
</evidence>
<dbReference type="GO" id="GO:0051726">
    <property type="term" value="P:regulation of cell cycle"/>
    <property type="evidence" value="ECO:0007669"/>
    <property type="project" value="InterPro"/>
</dbReference>
<dbReference type="GO" id="GO:0005634">
    <property type="term" value="C:nucleus"/>
    <property type="evidence" value="ECO:0007669"/>
    <property type="project" value="UniProtKB-SubCell"/>
</dbReference>
<evidence type="ECO:0000313" key="8">
    <source>
        <dbReference type="EMBL" id="KAH9496995.1"/>
    </source>
</evidence>
<dbReference type="EMBL" id="ASGP02000007">
    <property type="protein sequence ID" value="KAH9496995.1"/>
    <property type="molecule type" value="Genomic_DNA"/>
</dbReference>